<comment type="caution">
    <text evidence="1">The sequence shown here is derived from an EMBL/GenBank/DDBJ whole genome shotgun (WGS) entry which is preliminary data.</text>
</comment>
<dbReference type="EMBL" id="CADEAL010003879">
    <property type="protein sequence ID" value="CAB1446063.1"/>
    <property type="molecule type" value="Genomic_DNA"/>
</dbReference>
<evidence type="ECO:0000313" key="1">
    <source>
        <dbReference type="EMBL" id="CAB1446063.1"/>
    </source>
</evidence>
<proteinExistence type="predicted"/>
<dbReference type="Proteomes" id="UP001153269">
    <property type="component" value="Unassembled WGS sequence"/>
</dbReference>
<reference evidence="1" key="1">
    <citation type="submission" date="2020-03" db="EMBL/GenBank/DDBJ databases">
        <authorList>
            <person name="Weist P."/>
        </authorList>
    </citation>
    <scope>NUCLEOTIDE SEQUENCE</scope>
</reference>
<keyword evidence="2" id="KW-1185">Reference proteome</keyword>
<accession>A0A9N7V5K4</accession>
<gene>
    <name evidence="1" type="ORF">PLEPLA_LOCUS33805</name>
</gene>
<organism evidence="1 2">
    <name type="scientific">Pleuronectes platessa</name>
    <name type="common">European plaice</name>
    <dbReference type="NCBI Taxonomy" id="8262"/>
    <lineage>
        <taxon>Eukaryota</taxon>
        <taxon>Metazoa</taxon>
        <taxon>Chordata</taxon>
        <taxon>Craniata</taxon>
        <taxon>Vertebrata</taxon>
        <taxon>Euteleostomi</taxon>
        <taxon>Actinopterygii</taxon>
        <taxon>Neopterygii</taxon>
        <taxon>Teleostei</taxon>
        <taxon>Neoteleostei</taxon>
        <taxon>Acanthomorphata</taxon>
        <taxon>Carangaria</taxon>
        <taxon>Pleuronectiformes</taxon>
        <taxon>Pleuronectoidei</taxon>
        <taxon>Pleuronectidae</taxon>
        <taxon>Pleuronectes</taxon>
    </lineage>
</organism>
<sequence>MPKDACPSFPNQKAHWIKHQLNGINNGKQNLYSQFVWTWTRAQCSIGGTQVLINTRDFTAQIPWDVDEADSAAGRETTTECNLQTAEIKNKGESLSAAFCLESVLVQTGPGTLDSSLPADGSTIRTVYPFHTRRYNTVGIRR</sequence>
<evidence type="ECO:0000313" key="2">
    <source>
        <dbReference type="Proteomes" id="UP001153269"/>
    </source>
</evidence>
<name>A0A9N7V5K4_PLEPL</name>
<protein>
    <submittedName>
        <fullName evidence="1">Uncharacterized protein</fullName>
    </submittedName>
</protein>
<dbReference type="AlphaFoldDB" id="A0A9N7V5K4"/>